<protein>
    <recommendedName>
        <fullName evidence="3">Lipoprotein</fullName>
    </recommendedName>
</protein>
<dbReference type="PROSITE" id="PS51257">
    <property type="entry name" value="PROKAR_LIPOPROTEIN"/>
    <property type="match status" value="1"/>
</dbReference>
<dbReference type="Proteomes" id="UP000663651">
    <property type="component" value="Chromosome"/>
</dbReference>
<accession>A0ABX7Q7S1</accession>
<organism evidence="1 2">
    <name type="scientific">Geobacter benzoatilyticus</name>
    <dbReference type="NCBI Taxonomy" id="2815309"/>
    <lineage>
        <taxon>Bacteria</taxon>
        <taxon>Pseudomonadati</taxon>
        <taxon>Thermodesulfobacteriota</taxon>
        <taxon>Desulfuromonadia</taxon>
        <taxon>Geobacterales</taxon>
        <taxon>Geobacteraceae</taxon>
        <taxon>Geobacter</taxon>
    </lineage>
</organism>
<evidence type="ECO:0000313" key="1">
    <source>
        <dbReference type="EMBL" id="QSV47429.1"/>
    </source>
</evidence>
<dbReference type="EMBL" id="CP071382">
    <property type="protein sequence ID" value="QSV47429.1"/>
    <property type="molecule type" value="Genomic_DNA"/>
</dbReference>
<keyword evidence="2" id="KW-1185">Reference proteome</keyword>
<gene>
    <name evidence="1" type="ORF">JZM60_13240</name>
</gene>
<sequence length="115" mass="12996">MKYLRMVLPLVLIVAGCSPVRQQLSSWQGASLDELVDQVGPPSSVSDDMSGNKFYHWQEDRGDVYTYIGRVNLKCERTFGVDGREIITSFDWEGTCLATPDSPWQRMSKFQDGAE</sequence>
<evidence type="ECO:0008006" key="3">
    <source>
        <dbReference type="Google" id="ProtNLM"/>
    </source>
</evidence>
<reference evidence="1 2" key="1">
    <citation type="submission" date="2021-03" db="EMBL/GenBank/DDBJ databases">
        <title>Geobacter metallireducens gen. nov. sp. nov., a microorganism capable of coupling the complete oxidation of organic compounds to the reduction of iron and other metals.</title>
        <authorList>
            <person name="Li Y."/>
        </authorList>
    </citation>
    <scope>NUCLEOTIDE SEQUENCE [LARGE SCALE GENOMIC DNA]</scope>
    <source>
        <strain evidence="1 2">Jerry-YX</strain>
    </source>
</reference>
<evidence type="ECO:0000313" key="2">
    <source>
        <dbReference type="Proteomes" id="UP000663651"/>
    </source>
</evidence>
<proteinExistence type="predicted"/>
<name>A0ABX7Q7S1_9BACT</name>